<dbReference type="EMBL" id="JACGCM010000580">
    <property type="protein sequence ID" value="KAF6170525.1"/>
    <property type="molecule type" value="Genomic_DNA"/>
</dbReference>
<proteinExistence type="predicted"/>
<comment type="caution">
    <text evidence="1">The sequence shown here is derived from an EMBL/GenBank/DDBJ whole genome shotgun (WGS) entry which is preliminary data.</text>
</comment>
<accession>A0A7J7NTI7</accession>
<feature type="non-terminal residue" evidence="1">
    <location>
        <position position="1"/>
    </location>
</feature>
<sequence>ILIIRSFQPSILFSKFIDIESIERTSNTCSTLGRPCVISPDLDFSYINITNVAS</sequence>
<gene>
    <name evidence="1" type="ORF">GIB67_031933</name>
</gene>
<dbReference type="Proteomes" id="UP000541444">
    <property type="component" value="Unassembled WGS sequence"/>
</dbReference>
<reference evidence="1 2" key="1">
    <citation type="journal article" date="2020" name="IScience">
        <title>Genome Sequencing of the Endangered Kingdonia uniflora (Circaeasteraceae, Ranunculales) Reveals Potential Mechanisms of Evolutionary Specialization.</title>
        <authorList>
            <person name="Sun Y."/>
            <person name="Deng T."/>
            <person name="Zhang A."/>
            <person name="Moore M.J."/>
            <person name="Landis J.B."/>
            <person name="Lin N."/>
            <person name="Zhang H."/>
            <person name="Zhang X."/>
            <person name="Huang J."/>
            <person name="Zhang X."/>
            <person name="Sun H."/>
            <person name="Wang H."/>
        </authorList>
    </citation>
    <scope>NUCLEOTIDE SEQUENCE [LARGE SCALE GENOMIC DNA]</scope>
    <source>
        <strain evidence="1">TB1705</strain>
        <tissue evidence="1">Leaf</tissue>
    </source>
</reference>
<organism evidence="1 2">
    <name type="scientific">Kingdonia uniflora</name>
    <dbReference type="NCBI Taxonomy" id="39325"/>
    <lineage>
        <taxon>Eukaryota</taxon>
        <taxon>Viridiplantae</taxon>
        <taxon>Streptophyta</taxon>
        <taxon>Embryophyta</taxon>
        <taxon>Tracheophyta</taxon>
        <taxon>Spermatophyta</taxon>
        <taxon>Magnoliopsida</taxon>
        <taxon>Ranunculales</taxon>
        <taxon>Circaeasteraceae</taxon>
        <taxon>Kingdonia</taxon>
    </lineage>
</organism>
<evidence type="ECO:0000313" key="2">
    <source>
        <dbReference type="Proteomes" id="UP000541444"/>
    </source>
</evidence>
<evidence type="ECO:0000313" key="1">
    <source>
        <dbReference type="EMBL" id="KAF6170525.1"/>
    </source>
</evidence>
<dbReference type="OrthoDB" id="1897404at2759"/>
<name>A0A7J7NTI7_9MAGN</name>
<protein>
    <submittedName>
        <fullName evidence="1">Uncharacterized protein</fullName>
    </submittedName>
</protein>
<keyword evidence="2" id="KW-1185">Reference proteome</keyword>
<dbReference type="AlphaFoldDB" id="A0A7J7NTI7"/>